<accession>A0ABP8N5K3</accession>
<sequence length="49" mass="5888">MANREHKAYPNIRETPFYSPCGSVVIFHKWMLMPRSPLIRVVRRLDRFA</sequence>
<protein>
    <submittedName>
        <fullName evidence="1">Uncharacterized protein</fullName>
    </submittedName>
</protein>
<name>A0ABP8N5K3_9BACT</name>
<dbReference type="Proteomes" id="UP001500840">
    <property type="component" value="Unassembled WGS sequence"/>
</dbReference>
<proteinExistence type="predicted"/>
<reference evidence="2" key="1">
    <citation type="journal article" date="2019" name="Int. J. Syst. Evol. Microbiol.">
        <title>The Global Catalogue of Microorganisms (GCM) 10K type strain sequencing project: providing services to taxonomists for standard genome sequencing and annotation.</title>
        <authorList>
            <consortium name="The Broad Institute Genomics Platform"/>
            <consortium name="The Broad Institute Genome Sequencing Center for Infectious Disease"/>
            <person name="Wu L."/>
            <person name="Ma J."/>
        </authorList>
    </citation>
    <scope>NUCLEOTIDE SEQUENCE [LARGE SCALE GENOMIC DNA]</scope>
    <source>
        <strain evidence="2">JCM 17759</strain>
    </source>
</reference>
<evidence type="ECO:0000313" key="1">
    <source>
        <dbReference type="EMBL" id="GAA4460243.1"/>
    </source>
</evidence>
<gene>
    <name evidence="1" type="ORF">GCM10023156_41020</name>
</gene>
<dbReference type="EMBL" id="BAABGA010000049">
    <property type="protein sequence ID" value="GAA4460243.1"/>
    <property type="molecule type" value="Genomic_DNA"/>
</dbReference>
<evidence type="ECO:0000313" key="2">
    <source>
        <dbReference type="Proteomes" id="UP001500840"/>
    </source>
</evidence>
<organism evidence="1 2">
    <name type="scientific">Novipirellula rosea</name>
    <dbReference type="NCBI Taxonomy" id="1031540"/>
    <lineage>
        <taxon>Bacteria</taxon>
        <taxon>Pseudomonadati</taxon>
        <taxon>Planctomycetota</taxon>
        <taxon>Planctomycetia</taxon>
        <taxon>Pirellulales</taxon>
        <taxon>Pirellulaceae</taxon>
        <taxon>Novipirellula</taxon>
    </lineage>
</organism>
<keyword evidence="2" id="KW-1185">Reference proteome</keyword>
<comment type="caution">
    <text evidence="1">The sequence shown here is derived from an EMBL/GenBank/DDBJ whole genome shotgun (WGS) entry which is preliminary data.</text>
</comment>